<dbReference type="Gene3D" id="1.25.40.10">
    <property type="entry name" value="Tetratricopeptide repeat domain"/>
    <property type="match status" value="1"/>
</dbReference>
<name>A0A9W8CWG4_9FUNG</name>
<dbReference type="InterPro" id="IPR019458">
    <property type="entry name" value="Est1-like_N"/>
</dbReference>
<feature type="region of interest" description="Disordered" evidence="1">
    <location>
        <begin position="354"/>
        <end position="378"/>
    </location>
</feature>
<proteinExistence type="predicted"/>
<evidence type="ECO:0008006" key="6">
    <source>
        <dbReference type="Google" id="ProtNLM"/>
    </source>
</evidence>
<dbReference type="Pfam" id="PF10373">
    <property type="entry name" value="EST1_DNA_bind"/>
    <property type="match status" value="1"/>
</dbReference>
<evidence type="ECO:0000259" key="3">
    <source>
        <dbReference type="Pfam" id="PF10374"/>
    </source>
</evidence>
<dbReference type="InterPro" id="IPR018834">
    <property type="entry name" value="DNA/RNA-bd_Est1-type"/>
</dbReference>
<gene>
    <name evidence="4" type="ORF">LPJ61_003234</name>
</gene>
<organism evidence="4 5">
    <name type="scientific">Coemansia biformis</name>
    <dbReference type="NCBI Taxonomy" id="1286918"/>
    <lineage>
        <taxon>Eukaryota</taxon>
        <taxon>Fungi</taxon>
        <taxon>Fungi incertae sedis</taxon>
        <taxon>Zoopagomycota</taxon>
        <taxon>Kickxellomycotina</taxon>
        <taxon>Kickxellomycetes</taxon>
        <taxon>Kickxellales</taxon>
        <taxon>Kickxellaceae</taxon>
        <taxon>Coemansia</taxon>
    </lineage>
</organism>
<dbReference type="EMBL" id="JANBOI010000513">
    <property type="protein sequence ID" value="KAJ1730036.1"/>
    <property type="molecule type" value="Genomic_DNA"/>
</dbReference>
<dbReference type="GO" id="GO:0042162">
    <property type="term" value="F:telomeric DNA binding"/>
    <property type="evidence" value="ECO:0007669"/>
    <property type="project" value="TreeGrafter"/>
</dbReference>
<keyword evidence="5" id="KW-1185">Reference proteome</keyword>
<feature type="compositionally biased region" description="Low complexity" evidence="1">
    <location>
        <begin position="354"/>
        <end position="364"/>
    </location>
</feature>
<feature type="non-terminal residue" evidence="4">
    <location>
        <position position="503"/>
    </location>
</feature>
<dbReference type="SUPFAM" id="SSF48452">
    <property type="entry name" value="TPR-like"/>
    <property type="match status" value="1"/>
</dbReference>
<evidence type="ECO:0000313" key="5">
    <source>
        <dbReference type="Proteomes" id="UP001143981"/>
    </source>
</evidence>
<sequence>MAGVNGSGSSSGLDGAAGTAELTKLIRRTGDALDRAMQAPNANYFAPHMEALRADCLELFRQLLVRNPYSAHRKDAVSKMWFRAVYPSIEQYRANIRQFEAAVAACSVRGGREGATTTTSGGNSSPSSQGSRNATAPGGVAELRRELGRWRARLLSFLQATAGALQRLIAELVEAHALAPAGDLQALDPRTLATHAFGFELAPTLRSELHPALTATQRAALAIVARLLSHLGDLARYRVLHAPPRRPTADGGDPWQAAKALYRSAIRLAPHRGQAHNQLAVIHGYERSTLDSVFAYYRALTAQYRFLPADANLRTVLDAAVRARNVQPEQRLYAEFVHLRYLFALNQASAATDSAAAGRSSSSSRRGRPAPLTPADEAKVAHEVSTASAAFARYVTTAAVDEREALMAHAVHLFELQQLTCLGPAAAADAAVAVGGARQSDPVVARLSASLVTGITNALAVAVRGSVATSVRRAARTQAGVAALLGEAANRAVPVLVLTMAWL</sequence>
<dbReference type="OrthoDB" id="69928at2759"/>
<reference evidence="4" key="1">
    <citation type="submission" date="2022-07" db="EMBL/GenBank/DDBJ databases">
        <title>Phylogenomic reconstructions and comparative analyses of Kickxellomycotina fungi.</title>
        <authorList>
            <person name="Reynolds N.K."/>
            <person name="Stajich J.E."/>
            <person name="Barry K."/>
            <person name="Grigoriev I.V."/>
            <person name="Crous P."/>
            <person name="Smith M.E."/>
        </authorList>
    </citation>
    <scope>NUCLEOTIDE SEQUENCE</scope>
    <source>
        <strain evidence="4">BCRC 34381</strain>
    </source>
</reference>
<dbReference type="GO" id="GO:0070034">
    <property type="term" value="F:telomerase RNA binding"/>
    <property type="evidence" value="ECO:0007669"/>
    <property type="project" value="TreeGrafter"/>
</dbReference>
<evidence type="ECO:0000256" key="1">
    <source>
        <dbReference type="SAM" id="MobiDB-lite"/>
    </source>
</evidence>
<dbReference type="Proteomes" id="UP001143981">
    <property type="component" value="Unassembled WGS sequence"/>
</dbReference>
<dbReference type="InterPro" id="IPR045153">
    <property type="entry name" value="Est1/Ebs1-like"/>
</dbReference>
<dbReference type="AlphaFoldDB" id="A0A9W8CWG4"/>
<evidence type="ECO:0000313" key="4">
    <source>
        <dbReference type="EMBL" id="KAJ1730036.1"/>
    </source>
</evidence>
<protein>
    <recommendedName>
        <fullName evidence="6">Telomerase activating protein Est1-like N-terminal domain-containing protein</fullName>
    </recommendedName>
</protein>
<accession>A0A9W8CWG4</accession>
<feature type="domain" description="DNA/RNA-binding" evidence="2">
    <location>
        <begin position="258"/>
        <end position="326"/>
    </location>
</feature>
<dbReference type="GO" id="GO:0005697">
    <property type="term" value="C:telomerase holoenzyme complex"/>
    <property type="evidence" value="ECO:0007669"/>
    <property type="project" value="TreeGrafter"/>
</dbReference>
<comment type="caution">
    <text evidence="4">The sequence shown here is derived from an EMBL/GenBank/DDBJ whole genome shotgun (WGS) entry which is preliminary data.</text>
</comment>
<dbReference type="InterPro" id="IPR011990">
    <property type="entry name" value="TPR-like_helical_dom_sf"/>
</dbReference>
<feature type="domain" description="Telomerase activating protein Est1-like N-terminal" evidence="3">
    <location>
        <begin position="78"/>
        <end position="240"/>
    </location>
</feature>
<dbReference type="PANTHER" id="PTHR15696">
    <property type="entry name" value="SMG-7 SUPPRESSOR WITH MORPHOLOGICAL EFFECT ON GENITALIA PROTEIN 7"/>
    <property type="match status" value="1"/>
</dbReference>
<feature type="compositionally biased region" description="Low complexity" evidence="1">
    <location>
        <begin position="114"/>
        <end position="131"/>
    </location>
</feature>
<dbReference type="PANTHER" id="PTHR15696:SF0">
    <property type="entry name" value="TELOMERASE-BINDING PROTEIN EST1A"/>
    <property type="match status" value="1"/>
</dbReference>
<evidence type="ECO:0000259" key="2">
    <source>
        <dbReference type="Pfam" id="PF10373"/>
    </source>
</evidence>
<dbReference type="Pfam" id="PF10374">
    <property type="entry name" value="EST1"/>
    <property type="match status" value="1"/>
</dbReference>
<feature type="region of interest" description="Disordered" evidence="1">
    <location>
        <begin position="112"/>
        <end position="138"/>
    </location>
</feature>
<dbReference type="GO" id="GO:0000184">
    <property type="term" value="P:nuclear-transcribed mRNA catabolic process, nonsense-mediated decay"/>
    <property type="evidence" value="ECO:0007669"/>
    <property type="project" value="TreeGrafter"/>
</dbReference>